<name>A0A7D5QJ65_9EURY</name>
<evidence type="ECO:0000256" key="2">
    <source>
        <dbReference type="ARBA" id="ARBA00022448"/>
    </source>
</evidence>
<feature type="transmembrane region" description="Helical" evidence="8">
    <location>
        <begin position="342"/>
        <end position="366"/>
    </location>
</feature>
<dbReference type="SUPFAM" id="SSF161098">
    <property type="entry name" value="MetI-like"/>
    <property type="match status" value="2"/>
</dbReference>
<dbReference type="InterPro" id="IPR000515">
    <property type="entry name" value="MetI-like"/>
</dbReference>
<dbReference type="KEGG" id="halu:HUG12_20025"/>
<evidence type="ECO:0000256" key="5">
    <source>
        <dbReference type="ARBA" id="ARBA00022692"/>
    </source>
</evidence>
<gene>
    <name evidence="11" type="ORF">HUG12_20025</name>
</gene>
<feature type="transmembrane region" description="Helical" evidence="8">
    <location>
        <begin position="209"/>
        <end position="231"/>
    </location>
</feature>
<dbReference type="Gene3D" id="1.10.3720.10">
    <property type="entry name" value="MetI-like"/>
    <property type="match status" value="2"/>
</dbReference>
<feature type="transmembrane region" description="Helical" evidence="8">
    <location>
        <begin position="109"/>
        <end position="130"/>
    </location>
</feature>
<keyword evidence="2 8" id="KW-0813">Transport</keyword>
<feature type="transmembrane region" description="Helical" evidence="8">
    <location>
        <begin position="251"/>
        <end position="269"/>
    </location>
</feature>
<feature type="domain" description="ABC transmembrane type-1" evidence="10">
    <location>
        <begin position="74"/>
        <end position="270"/>
    </location>
</feature>
<dbReference type="OrthoDB" id="28023at2157"/>
<accession>A0A7D5QJ65</accession>
<evidence type="ECO:0000313" key="11">
    <source>
        <dbReference type="EMBL" id="QLG63882.1"/>
    </source>
</evidence>
<comment type="subcellular location">
    <subcellularLocation>
        <location evidence="1">Cell inner membrane</location>
        <topology evidence="1">Multi-pass membrane protein</topology>
    </subcellularLocation>
    <subcellularLocation>
        <location evidence="8">Cell membrane</location>
        <topology evidence="8">Multi-pass membrane protein</topology>
    </subcellularLocation>
</comment>
<organism evidence="11 12">
    <name type="scientific">Halorarum salinum</name>
    <dbReference type="NCBI Taxonomy" id="2743089"/>
    <lineage>
        <taxon>Archaea</taxon>
        <taxon>Methanobacteriati</taxon>
        <taxon>Methanobacteriota</taxon>
        <taxon>Stenosarchaea group</taxon>
        <taxon>Halobacteria</taxon>
        <taxon>Halobacteriales</taxon>
        <taxon>Haloferacaceae</taxon>
        <taxon>Halorarum</taxon>
    </lineage>
</organism>
<dbReference type="Pfam" id="PF00528">
    <property type="entry name" value="BPD_transp_1"/>
    <property type="match status" value="2"/>
</dbReference>
<dbReference type="Proteomes" id="UP000509626">
    <property type="component" value="Chromosome"/>
</dbReference>
<dbReference type="CDD" id="cd06261">
    <property type="entry name" value="TM_PBP2"/>
    <property type="match status" value="2"/>
</dbReference>
<feature type="transmembrane region" description="Helical" evidence="8">
    <location>
        <begin position="31"/>
        <end position="54"/>
    </location>
</feature>
<evidence type="ECO:0000256" key="4">
    <source>
        <dbReference type="ARBA" id="ARBA00022519"/>
    </source>
</evidence>
<sequence length="539" mass="56588">MDTNADGRPVDAPGDEAGESQPSGESPPPGLSLASALVAAAVLLPLVWLVKLGVDVGFTEATSLLLRPRTLEVAANSAVLVVAVTAASVLVGVPLAYLTVRTDLPFGRFWTVAVSLPLVVPSYVGAFAFVTAFGPRGALARALGVELPRLHGLAGTVLVLTLYTYPYVYITARASLKSMDSTLVEAARTLRHTRFQAFRRVTAPHIRPAVAAGSLLVALYALSDFGTPAIMGFDAFTRVIFVEFNSFGRDLAALLSLQLVAITLLVLALESRVRGDERAGGGGRTTADVRLGRWRLPALAFCGALVVLALVVPLAVLGVWFVRGASGVGSTTLGFQWGYVVNSVGVATATALAAVVLALPVSYLAARHDGPLATLAERATYVGYAVPGVVIGLALVFLGTSYARPVYQTLYLLVFAYVVRFLPQAVGSLRASFVRVDPALPEAARTLGRTSTGAFREVTLPLVAPGLFGGMALVFLTTMKELDATLFLAPTGFDTLVTRIWSAYSQGYFGYAAAPALILLGVSALSMAVIVSREGYDVR</sequence>
<dbReference type="InterPro" id="IPR035906">
    <property type="entry name" value="MetI-like_sf"/>
</dbReference>
<evidence type="ECO:0000256" key="3">
    <source>
        <dbReference type="ARBA" id="ARBA00022475"/>
    </source>
</evidence>
<dbReference type="AlphaFoldDB" id="A0A7D5QJ65"/>
<keyword evidence="7 8" id="KW-0472">Membrane</keyword>
<evidence type="ECO:0000313" key="12">
    <source>
        <dbReference type="Proteomes" id="UP000509626"/>
    </source>
</evidence>
<feature type="transmembrane region" description="Helical" evidence="8">
    <location>
        <begin position="378"/>
        <end position="399"/>
    </location>
</feature>
<keyword evidence="6 8" id="KW-1133">Transmembrane helix</keyword>
<keyword evidence="4" id="KW-0997">Cell inner membrane</keyword>
<evidence type="ECO:0000256" key="1">
    <source>
        <dbReference type="ARBA" id="ARBA00004429"/>
    </source>
</evidence>
<keyword evidence="12" id="KW-1185">Reference proteome</keyword>
<feature type="transmembrane region" description="Helical" evidence="8">
    <location>
        <begin position="298"/>
        <end position="322"/>
    </location>
</feature>
<feature type="transmembrane region" description="Helical" evidence="8">
    <location>
        <begin position="458"/>
        <end position="478"/>
    </location>
</feature>
<feature type="region of interest" description="Disordered" evidence="9">
    <location>
        <begin position="1"/>
        <end position="29"/>
    </location>
</feature>
<evidence type="ECO:0000256" key="7">
    <source>
        <dbReference type="ARBA" id="ARBA00023136"/>
    </source>
</evidence>
<evidence type="ECO:0000256" key="8">
    <source>
        <dbReference type="RuleBase" id="RU363032"/>
    </source>
</evidence>
<feature type="transmembrane region" description="Helical" evidence="8">
    <location>
        <begin position="508"/>
        <end position="531"/>
    </location>
</feature>
<dbReference type="GeneID" id="56039798"/>
<feature type="domain" description="ABC transmembrane type-1" evidence="10">
    <location>
        <begin position="340"/>
        <end position="530"/>
    </location>
</feature>
<dbReference type="PANTHER" id="PTHR43357:SF3">
    <property type="entry name" value="FE(3+)-TRANSPORT SYSTEM PERMEASE PROTEIN FBPB 2"/>
    <property type="match status" value="1"/>
</dbReference>
<dbReference type="GO" id="GO:0055085">
    <property type="term" value="P:transmembrane transport"/>
    <property type="evidence" value="ECO:0007669"/>
    <property type="project" value="InterPro"/>
</dbReference>
<dbReference type="PANTHER" id="PTHR43357">
    <property type="entry name" value="INNER MEMBRANE ABC TRANSPORTER PERMEASE PROTEIN YDCV"/>
    <property type="match status" value="1"/>
</dbReference>
<evidence type="ECO:0000256" key="9">
    <source>
        <dbReference type="SAM" id="MobiDB-lite"/>
    </source>
</evidence>
<keyword evidence="3" id="KW-1003">Cell membrane</keyword>
<protein>
    <submittedName>
        <fullName evidence="11">Iron ABC transporter permease</fullName>
    </submittedName>
</protein>
<feature type="transmembrane region" description="Helical" evidence="8">
    <location>
        <begin position="150"/>
        <end position="170"/>
    </location>
</feature>
<evidence type="ECO:0000259" key="10">
    <source>
        <dbReference type="PROSITE" id="PS50928"/>
    </source>
</evidence>
<comment type="similarity">
    <text evidence="8">Belongs to the binding-protein-dependent transport system permease family.</text>
</comment>
<keyword evidence="5 8" id="KW-0812">Transmembrane</keyword>
<dbReference type="GO" id="GO:0005886">
    <property type="term" value="C:plasma membrane"/>
    <property type="evidence" value="ECO:0007669"/>
    <property type="project" value="UniProtKB-SubCell"/>
</dbReference>
<evidence type="ECO:0000256" key="6">
    <source>
        <dbReference type="ARBA" id="ARBA00022989"/>
    </source>
</evidence>
<dbReference type="RefSeq" id="WP_179270466.1">
    <property type="nucleotide sequence ID" value="NZ_CP058579.1"/>
</dbReference>
<proteinExistence type="inferred from homology"/>
<dbReference type="EMBL" id="CP058579">
    <property type="protein sequence ID" value="QLG63882.1"/>
    <property type="molecule type" value="Genomic_DNA"/>
</dbReference>
<reference evidence="11 12" key="1">
    <citation type="submission" date="2020-06" db="EMBL/GenBank/DDBJ databases">
        <title>NJ-3-1, isolated from saline soil.</title>
        <authorList>
            <person name="Cui H.L."/>
            <person name="Shi X."/>
        </authorList>
    </citation>
    <scope>NUCLEOTIDE SEQUENCE [LARGE SCALE GENOMIC DNA]</scope>
    <source>
        <strain evidence="11 12">NJ-3-1</strain>
    </source>
</reference>
<dbReference type="PROSITE" id="PS50928">
    <property type="entry name" value="ABC_TM1"/>
    <property type="match status" value="2"/>
</dbReference>
<feature type="transmembrane region" description="Helical" evidence="8">
    <location>
        <begin position="74"/>
        <end position="97"/>
    </location>
</feature>